<evidence type="ECO:0000256" key="5">
    <source>
        <dbReference type="ARBA" id="ARBA00012658"/>
    </source>
</evidence>
<evidence type="ECO:0000256" key="2">
    <source>
        <dbReference type="ARBA" id="ARBA00004991"/>
    </source>
</evidence>
<protein>
    <recommendedName>
        <fullName evidence="5 10">Glucosylceramidase</fullName>
        <ecNumber evidence="5 10">3.2.1.45</ecNumber>
    </recommendedName>
</protein>
<evidence type="ECO:0000256" key="3">
    <source>
        <dbReference type="ARBA" id="ARBA00005189"/>
    </source>
</evidence>
<sequence length="519" mass="58186">MALIFGNIFQSIFCLLICLYFCSTVLSNKCDKVSFGDTSFVCRCNSSHCDSLPPLNSVPKGAYIIYSSSKDGDRFNTQTLHFSGKQPQANGKIIINRTAEYQSIIGFGGAVTDAASINILNLSPKTQDILLQSYYSPQGLEYTLARIPIASTDFSTHAYSYDDTPDDFDLSHFSLTSEDLKYKIPILKRAIAMSKRNIRLFSSPWSAPSWMKTESSMTGRGFLKGEPGGKYYKTWAQYLVRFLSEYKKQGLNIWGLTAQNEPLDGRLPFFPFQCLGFTATQQRDFIAMDLGPALHSGGFGDVKLMILDDDTLSLPDWANTIYSDESASQYVSGLGVHWYLNGYLSYNRITETHLVDPTKFILATEACAGSAFYEKKVMLGNWDRAEQYASDIMQDLQNWVTGWTDWNIALNMSGGPNWVNNNVDSPIIVDKDNDVFYKQPMFYTMGHFSKFLTPGSVRHQMDMKGAKSTGVVFSTPEKNLVMILFNKEDSGEILDVVEGNTTFTVSVKARSINTIIWKP</sequence>
<evidence type="ECO:0000256" key="11">
    <source>
        <dbReference type="SAM" id="SignalP"/>
    </source>
</evidence>
<feature type="chain" id="PRO_5029749512" description="Glucosylceramidase" evidence="11">
    <location>
        <begin position="28"/>
        <end position="519"/>
    </location>
</feature>
<dbReference type="SUPFAM" id="SSF51445">
    <property type="entry name" value="(Trans)glycosidases"/>
    <property type="match status" value="1"/>
</dbReference>
<reference evidence="14" key="1">
    <citation type="submission" date="2020-06" db="EMBL/GenBank/DDBJ databases">
        <title>Draft genome of Bugula neritina, a colonial animal packing powerful symbionts and potential medicines.</title>
        <authorList>
            <person name="Rayko M."/>
        </authorList>
    </citation>
    <scope>NUCLEOTIDE SEQUENCE [LARGE SCALE GENOMIC DNA]</scope>
    <source>
        <strain evidence="14">Kwan_BN1</strain>
    </source>
</reference>
<comment type="pathway">
    <text evidence="2">Sphingolipid metabolism.</text>
</comment>
<evidence type="ECO:0000313" key="15">
    <source>
        <dbReference type="Proteomes" id="UP000593567"/>
    </source>
</evidence>
<comment type="caution">
    <text evidence="14">The sequence shown here is derived from an EMBL/GenBank/DDBJ whole genome shotgun (WGS) entry which is preliminary data.</text>
</comment>
<dbReference type="GO" id="GO:0005774">
    <property type="term" value="C:vacuolar membrane"/>
    <property type="evidence" value="ECO:0007669"/>
    <property type="project" value="UniProtKB-ARBA"/>
</dbReference>
<keyword evidence="6 11" id="KW-0732">Signal</keyword>
<dbReference type="GO" id="GO:0004348">
    <property type="term" value="F:glucosylceramidase activity"/>
    <property type="evidence" value="ECO:0007669"/>
    <property type="project" value="UniProtKB-EC"/>
</dbReference>
<dbReference type="GO" id="GO:0005764">
    <property type="term" value="C:lysosome"/>
    <property type="evidence" value="ECO:0007669"/>
    <property type="project" value="UniProtKB-ARBA"/>
</dbReference>
<proteinExistence type="inferred from homology"/>
<dbReference type="GO" id="GO:0005102">
    <property type="term" value="F:signaling receptor binding"/>
    <property type="evidence" value="ECO:0007669"/>
    <property type="project" value="UniProtKB-ARBA"/>
</dbReference>
<dbReference type="SUPFAM" id="SSF51011">
    <property type="entry name" value="Glycosyl hydrolase domain"/>
    <property type="match status" value="1"/>
</dbReference>
<dbReference type="GO" id="GO:0016758">
    <property type="term" value="F:hexosyltransferase activity"/>
    <property type="evidence" value="ECO:0007669"/>
    <property type="project" value="UniProtKB-ARBA"/>
</dbReference>
<accession>A0A7J7K023</accession>
<comment type="similarity">
    <text evidence="4 10">Belongs to the glycosyl hydrolase 30 family.</text>
</comment>
<keyword evidence="10" id="KW-0326">Glycosidase</keyword>
<evidence type="ECO:0000256" key="1">
    <source>
        <dbReference type="ARBA" id="ARBA00001013"/>
    </source>
</evidence>
<evidence type="ECO:0000256" key="8">
    <source>
        <dbReference type="ARBA" id="ARBA00022919"/>
    </source>
</evidence>
<dbReference type="GO" id="GO:0016241">
    <property type="term" value="P:regulation of macroautophagy"/>
    <property type="evidence" value="ECO:0007669"/>
    <property type="project" value="UniProtKB-ARBA"/>
</dbReference>
<dbReference type="AlphaFoldDB" id="A0A7J7K023"/>
<dbReference type="Proteomes" id="UP000593567">
    <property type="component" value="Unassembled WGS sequence"/>
</dbReference>
<dbReference type="EMBL" id="VXIV02001631">
    <property type="protein sequence ID" value="KAF6031271.1"/>
    <property type="molecule type" value="Genomic_DNA"/>
</dbReference>
<evidence type="ECO:0000256" key="10">
    <source>
        <dbReference type="RuleBase" id="RU361188"/>
    </source>
</evidence>
<dbReference type="OrthoDB" id="2160638at2759"/>
<dbReference type="InterPro" id="IPR001139">
    <property type="entry name" value="Glyco_hydro_30"/>
</dbReference>
<dbReference type="GO" id="GO:0051246">
    <property type="term" value="P:regulation of protein metabolic process"/>
    <property type="evidence" value="ECO:0007669"/>
    <property type="project" value="UniProtKB-ARBA"/>
</dbReference>
<dbReference type="Gene3D" id="3.20.20.80">
    <property type="entry name" value="Glycosidases"/>
    <property type="match status" value="1"/>
</dbReference>
<keyword evidence="8 10" id="KW-0746">Sphingolipid metabolism</keyword>
<dbReference type="GO" id="GO:0008202">
    <property type="term" value="P:steroid metabolic process"/>
    <property type="evidence" value="ECO:0007669"/>
    <property type="project" value="UniProtKB-ARBA"/>
</dbReference>
<keyword evidence="7 10" id="KW-0378">Hydrolase</keyword>
<dbReference type="Pfam" id="PF02055">
    <property type="entry name" value="Glyco_hydro_30"/>
    <property type="match status" value="1"/>
</dbReference>
<dbReference type="EC" id="3.2.1.45" evidence="5 10"/>
<dbReference type="PANTHER" id="PTHR11069">
    <property type="entry name" value="GLUCOSYLCERAMIDASE"/>
    <property type="match status" value="1"/>
</dbReference>
<dbReference type="PRINTS" id="PR00843">
    <property type="entry name" value="GLHYDRLASE30"/>
</dbReference>
<evidence type="ECO:0000259" key="12">
    <source>
        <dbReference type="Pfam" id="PF02055"/>
    </source>
</evidence>
<evidence type="ECO:0000256" key="4">
    <source>
        <dbReference type="ARBA" id="ARBA00005382"/>
    </source>
</evidence>
<name>A0A7J7K023_BUGNE</name>
<evidence type="ECO:0000256" key="6">
    <source>
        <dbReference type="ARBA" id="ARBA00022729"/>
    </source>
</evidence>
<keyword evidence="15" id="KW-1185">Reference proteome</keyword>
<evidence type="ECO:0000313" key="14">
    <source>
        <dbReference type="EMBL" id="KAF6031271.1"/>
    </source>
</evidence>
<gene>
    <name evidence="14" type="ORF">EB796_010420</name>
</gene>
<feature type="signal peptide" evidence="11">
    <location>
        <begin position="1"/>
        <end position="27"/>
    </location>
</feature>
<dbReference type="GO" id="GO:0006914">
    <property type="term" value="P:autophagy"/>
    <property type="evidence" value="ECO:0007669"/>
    <property type="project" value="UniProtKB-ARBA"/>
</dbReference>
<evidence type="ECO:0000259" key="13">
    <source>
        <dbReference type="Pfam" id="PF17189"/>
    </source>
</evidence>
<comment type="pathway">
    <text evidence="3">Lipid metabolism.</text>
</comment>
<dbReference type="InterPro" id="IPR033452">
    <property type="entry name" value="GH30_C"/>
</dbReference>
<feature type="domain" description="Glycosyl hydrolase family 30 TIM-barrel" evidence="12">
    <location>
        <begin position="104"/>
        <end position="452"/>
    </location>
</feature>
<dbReference type="GO" id="GO:0006066">
    <property type="term" value="P:alcohol metabolic process"/>
    <property type="evidence" value="ECO:0007669"/>
    <property type="project" value="UniProtKB-ARBA"/>
</dbReference>
<evidence type="ECO:0000256" key="9">
    <source>
        <dbReference type="ARBA" id="ARBA00023098"/>
    </source>
</evidence>
<dbReference type="GO" id="GO:0032006">
    <property type="term" value="P:regulation of TOR signaling"/>
    <property type="evidence" value="ECO:0007669"/>
    <property type="project" value="UniProtKB-ARBA"/>
</dbReference>
<keyword evidence="9 10" id="KW-0443">Lipid metabolism</keyword>
<dbReference type="PANTHER" id="PTHR11069:SF23">
    <property type="entry name" value="LYSOSOMAL ACID GLUCOSYLCERAMIDASE"/>
    <property type="match status" value="1"/>
</dbReference>
<dbReference type="GO" id="GO:0010605">
    <property type="term" value="P:negative regulation of macromolecule metabolic process"/>
    <property type="evidence" value="ECO:0007669"/>
    <property type="project" value="UniProtKB-ARBA"/>
</dbReference>
<organism evidence="14 15">
    <name type="scientific">Bugula neritina</name>
    <name type="common">Brown bryozoan</name>
    <name type="synonym">Sertularia neritina</name>
    <dbReference type="NCBI Taxonomy" id="10212"/>
    <lineage>
        <taxon>Eukaryota</taxon>
        <taxon>Metazoa</taxon>
        <taxon>Spiralia</taxon>
        <taxon>Lophotrochozoa</taxon>
        <taxon>Bryozoa</taxon>
        <taxon>Gymnolaemata</taxon>
        <taxon>Cheilostomatida</taxon>
        <taxon>Flustrina</taxon>
        <taxon>Buguloidea</taxon>
        <taxon>Bugulidae</taxon>
        <taxon>Bugula</taxon>
    </lineage>
</organism>
<dbReference type="FunFam" id="3.20.20.80:FF:000030">
    <property type="entry name" value="Lysosomal acid glucosylceramidase"/>
    <property type="match status" value="1"/>
</dbReference>
<feature type="domain" description="Glycosyl hydrolase family 30 beta sandwich" evidence="13">
    <location>
        <begin position="469"/>
        <end position="515"/>
    </location>
</feature>
<dbReference type="InterPro" id="IPR017853">
    <property type="entry name" value="GH"/>
</dbReference>
<dbReference type="GO" id="GO:0030163">
    <property type="term" value="P:protein catabolic process"/>
    <property type="evidence" value="ECO:0007669"/>
    <property type="project" value="UniProtKB-ARBA"/>
</dbReference>
<comment type="catalytic activity">
    <reaction evidence="1">
        <text>a beta-D-glucosyl-(1&lt;-&gt;1')-N-acylsphing-4-enine + H2O = an N-acylsphing-4-enine + D-glucose</text>
        <dbReference type="Rhea" id="RHEA:13269"/>
        <dbReference type="ChEBI" id="CHEBI:4167"/>
        <dbReference type="ChEBI" id="CHEBI:15377"/>
        <dbReference type="ChEBI" id="CHEBI:22801"/>
        <dbReference type="ChEBI" id="CHEBI:52639"/>
        <dbReference type="EC" id="3.2.1.45"/>
    </reaction>
    <physiologicalReaction direction="left-to-right" evidence="1">
        <dbReference type="Rhea" id="RHEA:13270"/>
    </physiologicalReaction>
</comment>
<dbReference type="GO" id="GO:0006680">
    <property type="term" value="P:glucosylceramide catabolic process"/>
    <property type="evidence" value="ECO:0007669"/>
    <property type="project" value="UniProtKB-ARBA"/>
</dbReference>
<dbReference type="GO" id="GO:0042391">
    <property type="term" value="P:regulation of membrane potential"/>
    <property type="evidence" value="ECO:0007669"/>
    <property type="project" value="UniProtKB-ARBA"/>
</dbReference>
<dbReference type="InterPro" id="IPR033453">
    <property type="entry name" value="Glyco_hydro_30_TIM-barrel"/>
</dbReference>
<evidence type="ECO:0000256" key="7">
    <source>
        <dbReference type="ARBA" id="ARBA00022801"/>
    </source>
</evidence>
<dbReference type="GO" id="GO:0007040">
    <property type="term" value="P:lysosome organization"/>
    <property type="evidence" value="ECO:0007669"/>
    <property type="project" value="UniProtKB-ARBA"/>
</dbReference>
<dbReference type="Pfam" id="PF17189">
    <property type="entry name" value="Glyco_hydro_30C"/>
    <property type="match status" value="1"/>
</dbReference>